<dbReference type="Pfam" id="PF00535">
    <property type="entry name" value="Glycos_transf_2"/>
    <property type="match status" value="1"/>
</dbReference>
<keyword evidence="3" id="KW-1185">Reference proteome</keyword>
<organism evidence="2 3">
    <name type="scientific">Sphingomonas naasensis</name>
    <dbReference type="NCBI Taxonomy" id="1344951"/>
    <lineage>
        <taxon>Bacteria</taxon>
        <taxon>Pseudomonadati</taxon>
        <taxon>Pseudomonadota</taxon>
        <taxon>Alphaproteobacteria</taxon>
        <taxon>Sphingomonadales</taxon>
        <taxon>Sphingomonadaceae</taxon>
        <taxon>Sphingomonas</taxon>
    </lineage>
</organism>
<dbReference type="EMBL" id="SRXU01000001">
    <property type="protein sequence ID" value="TGX46407.1"/>
    <property type="molecule type" value="Genomic_DNA"/>
</dbReference>
<dbReference type="InterPro" id="IPR029044">
    <property type="entry name" value="Nucleotide-diphossugar_trans"/>
</dbReference>
<evidence type="ECO:0000313" key="2">
    <source>
        <dbReference type="EMBL" id="TGX46407.1"/>
    </source>
</evidence>
<reference evidence="2 3" key="1">
    <citation type="submission" date="2019-04" db="EMBL/GenBank/DDBJ databases">
        <title>Sphingomonas psychrotolerans sp. nov., isolated from soil in the Tianshan Mountains, Xinjiang, China.</title>
        <authorList>
            <person name="Luo Y."/>
            <person name="Sheng H."/>
        </authorList>
    </citation>
    <scope>NUCLEOTIDE SEQUENCE [LARGE SCALE GENOMIC DNA]</scope>
    <source>
        <strain evidence="2 3">KIS18-15</strain>
    </source>
</reference>
<dbReference type="SUPFAM" id="SSF53448">
    <property type="entry name" value="Nucleotide-diphospho-sugar transferases"/>
    <property type="match status" value="1"/>
</dbReference>
<feature type="domain" description="Glycosyltransferase 2-like" evidence="1">
    <location>
        <begin position="21"/>
        <end position="178"/>
    </location>
</feature>
<evidence type="ECO:0000313" key="3">
    <source>
        <dbReference type="Proteomes" id="UP000309848"/>
    </source>
</evidence>
<dbReference type="InterPro" id="IPR050834">
    <property type="entry name" value="Glycosyltransf_2"/>
</dbReference>
<dbReference type="PANTHER" id="PTHR43685">
    <property type="entry name" value="GLYCOSYLTRANSFERASE"/>
    <property type="match status" value="1"/>
</dbReference>
<proteinExistence type="predicted"/>
<dbReference type="Gene3D" id="3.90.550.10">
    <property type="entry name" value="Spore Coat Polysaccharide Biosynthesis Protein SpsA, Chain A"/>
    <property type="match status" value="1"/>
</dbReference>
<comment type="caution">
    <text evidence="2">The sequence shown here is derived from an EMBL/GenBank/DDBJ whole genome shotgun (WGS) entry which is preliminary data.</text>
</comment>
<dbReference type="RefSeq" id="WP_135983019.1">
    <property type="nucleotide sequence ID" value="NZ_JAASQM010000001.1"/>
</dbReference>
<dbReference type="Proteomes" id="UP000309848">
    <property type="component" value="Unassembled WGS sequence"/>
</dbReference>
<evidence type="ECO:0000259" key="1">
    <source>
        <dbReference type="Pfam" id="PF00535"/>
    </source>
</evidence>
<keyword evidence="2" id="KW-0808">Transferase</keyword>
<dbReference type="OrthoDB" id="6383742at2"/>
<name>A0A4S1WVH6_9SPHN</name>
<accession>A0A4S1WVH6</accession>
<dbReference type="PANTHER" id="PTHR43685:SF2">
    <property type="entry name" value="GLYCOSYLTRANSFERASE 2-LIKE DOMAIN-CONTAINING PROTEIN"/>
    <property type="match status" value="1"/>
</dbReference>
<dbReference type="AlphaFoldDB" id="A0A4S1WVH6"/>
<dbReference type="InterPro" id="IPR001173">
    <property type="entry name" value="Glyco_trans_2-like"/>
</dbReference>
<dbReference type="GO" id="GO:0016740">
    <property type="term" value="F:transferase activity"/>
    <property type="evidence" value="ECO:0007669"/>
    <property type="project" value="UniProtKB-KW"/>
</dbReference>
<sequence>MDALSQLQPIEASAAEAPLFTVVIPTFNRRDTVVEAVRSALDQSVRDLEVIVVDDGSTDGTASAVAAIGDERLHVIVQPNAGAAAARNRGIDYARGRYVAFLDSDDRFFPDHLADLLPLLAQGDDVVAYCRVVVDRGAGRQFLKPYREILSGEGVDRYLMCERGFIQTSSLALRRSLANTVRYREDVGFGDDTDFAVRLSLAGARFLMAPDATVLWADRRTENRLSQVRANIGNLAWLKDLRPHISARAYSAYMGWHAAKSVWPTSRRTALRYYFGALRHGAFRPHVAAIVLLQIIIPDNLYRKTADRWIALTSRGKGARI</sequence>
<protein>
    <submittedName>
        <fullName evidence="2">Glycosyltransferase family 2 protein</fullName>
    </submittedName>
</protein>
<gene>
    <name evidence="2" type="ORF">E5A74_04460</name>
</gene>